<keyword evidence="2" id="KW-0813">Transport</keyword>
<evidence type="ECO:0000256" key="3">
    <source>
        <dbReference type="ARBA" id="ARBA00022692"/>
    </source>
</evidence>
<proteinExistence type="predicted"/>
<dbReference type="GO" id="GO:0012505">
    <property type="term" value="C:endomembrane system"/>
    <property type="evidence" value="ECO:0007669"/>
    <property type="project" value="UniProtKB-SubCell"/>
</dbReference>
<feature type="region of interest" description="Disordered" evidence="6">
    <location>
        <begin position="135"/>
        <end position="161"/>
    </location>
</feature>
<evidence type="ECO:0000256" key="4">
    <source>
        <dbReference type="ARBA" id="ARBA00022989"/>
    </source>
</evidence>
<evidence type="ECO:0000256" key="1">
    <source>
        <dbReference type="ARBA" id="ARBA00004127"/>
    </source>
</evidence>
<dbReference type="GO" id="GO:0005886">
    <property type="term" value="C:plasma membrane"/>
    <property type="evidence" value="ECO:0007669"/>
    <property type="project" value="TreeGrafter"/>
</dbReference>
<keyword evidence="5 7" id="KW-0472">Membrane</keyword>
<accession>A0A6J4UYU0</accession>
<dbReference type="SUPFAM" id="SSF103473">
    <property type="entry name" value="MFS general substrate transporter"/>
    <property type="match status" value="1"/>
</dbReference>
<organism evidence="8">
    <name type="scientific">uncultured Thermomicrobiales bacterium</name>
    <dbReference type="NCBI Taxonomy" id="1645740"/>
    <lineage>
        <taxon>Bacteria</taxon>
        <taxon>Pseudomonadati</taxon>
        <taxon>Thermomicrobiota</taxon>
        <taxon>Thermomicrobia</taxon>
        <taxon>Thermomicrobiales</taxon>
        <taxon>environmental samples</taxon>
    </lineage>
</organism>
<sequence>TPIWAMMANLILVGLGLGFGSNATLLAAQGAVGWERRGVVTASVQFSRTIGGTLGIAILGAVLNARLAPALRAAGAADVNALLDPAGRGRLAGEVLEAVRRGLAAGLLQVFLLIAVVAVLGVVAASFLPPRPLASAPAAPAPAPAPQPGPAPTRQGAGGEE</sequence>
<name>A0A6J4UYU0_9BACT</name>
<dbReference type="EMBL" id="CADCWM010000469">
    <property type="protein sequence ID" value="CAA9561861.1"/>
    <property type="molecule type" value="Genomic_DNA"/>
</dbReference>
<keyword evidence="4 7" id="KW-1133">Transmembrane helix</keyword>
<feature type="compositionally biased region" description="Pro residues" evidence="6">
    <location>
        <begin position="139"/>
        <end position="151"/>
    </location>
</feature>
<evidence type="ECO:0000313" key="8">
    <source>
        <dbReference type="EMBL" id="CAA9561861.1"/>
    </source>
</evidence>
<dbReference type="PANTHER" id="PTHR23501">
    <property type="entry name" value="MAJOR FACILITATOR SUPERFAMILY"/>
    <property type="match status" value="1"/>
</dbReference>
<gene>
    <name evidence="8" type="ORF">AVDCRST_MAG88-1570</name>
</gene>
<feature type="transmembrane region" description="Helical" evidence="7">
    <location>
        <begin position="110"/>
        <end position="128"/>
    </location>
</feature>
<protein>
    <submittedName>
        <fullName evidence="8">Uncharacterized MFS-type transporter</fullName>
    </submittedName>
</protein>
<dbReference type="InterPro" id="IPR036259">
    <property type="entry name" value="MFS_trans_sf"/>
</dbReference>
<feature type="non-terminal residue" evidence="8">
    <location>
        <position position="1"/>
    </location>
</feature>
<evidence type="ECO:0000256" key="7">
    <source>
        <dbReference type="SAM" id="Phobius"/>
    </source>
</evidence>
<evidence type="ECO:0000256" key="6">
    <source>
        <dbReference type="SAM" id="MobiDB-lite"/>
    </source>
</evidence>
<reference evidence="8" key="1">
    <citation type="submission" date="2020-02" db="EMBL/GenBank/DDBJ databases">
        <authorList>
            <person name="Meier V. D."/>
        </authorList>
    </citation>
    <scope>NUCLEOTIDE SEQUENCE</scope>
    <source>
        <strain evidence="8">AVDCRST_MAG88</strain>
    </source>
</reference>
<comment type="subcellular location">
    <subcellularLocation>
        <location evidence="1">Endomembrane system</location>
        <topology evidence="1">Multi-pass membrane protein</topology>
    </subcellularLocation>
</comment>
<evidence type="ECO:0000256" key="5">
    <source>
        <dbReference type="ARBA" id="ARBA00023136"/>
    </source>
</evidence>
<dbReference type="AlphaFoldDB" id="A0A6J4UYU0"/>
<dbReference type="GO" id="GO:0022857">
    <property type="term" value="F:transmembrane transporter activity"/>
    <property type="evidence" value="ECO:0007669"/>
    <property type="project" value="TreeGrafter"/>
</dbReference>
<evidence type="ECO:0000256" key="2">
    <source>
        <dbReference type="ARBA" id="ARBA00022448"/>
    </source>
</evidence>
<keyword evidence="3 7" id="KW-0812">Transmembrane</keyword>
<feature type="transmembrane region" description="Helical" evidence="7">
    <location>
        <begin position="44"/>
        <end position="63"/>
    </location>
</feature>
<dbReference type="PANTHER" id="PTHR23501:SF191">
    <property type="entry name" value="VACUOLAR BASIC AMINO ACID TRANSPORTER 4"/>
    <property type="match status" value="1"/>
</dbReference>